<dbReference type="InterPro" id="IPR021560">
    <property type="entry name" value="DUF3021"/>
</dbReference>
<feature type="transmembrane region" description="Helical" evidence="1">
    <location>
        <begin position="69"/>
        <end position="94"/>
    </location>
</feature>
<evidence type="ECO:0000313" key="2">
    <source>
        <dbReference type="EMBL" id="TLG77216.1"/>
    </source>
</evidence>
<keyword evidence="1" id="KW-0812">Transmembrane</keyword>
<dbReference type="RefSeq" id="WP_138189824.1">
    <property type="nucleotide sequence ID" value="NZ_VBWP01000001.1"/>
</dbReference>
<comment type="caution">
    <text evidence="2">The sequence shown here is derived from an EMBL/GenBank/DDBJ whole genome shotgun (WGS) entry which is preliminary data.</text>
</comment>
<keyword evidence="1" id="KW-0472">Membrane</keyword>
<accession>A0A5R8QHK7</accession>
<evidence type="ECO:0000256" key="1">
    <source>
        <dbReference type="SAM" id="Phobius"/>
    </source>
</evidence>
<keyword evidence="3" id="KW-1185">Reference proteome</keyword>
<dbReference type="Pfam" id="PF11457">
    <property type="entry name" value="DUF3021"/>
    <property type="match status" value="1"/>
</dbReference>
<feature type="transmembrane region" description="Helical" evidence="1">
    <location>
        <begin position="12"/>
        <end position="31"/>
    </location>
</feature>
<gene>
    <name evidence="2" type="ORF">FEZ08_00955</name>
</gene>
<organism evidence="2 3">
    <name type="scientific">Culicoidibacter larvae</name>
    <dbReference type="NCBI Taxonomy" id="2579976"/>
    <lineage>
        <taxon>Bacteria</taxon>
        <taxon>Bacillati</taxon>
        <taxon>Bacillota</taxon>
        <taxon>Culicoidibacteria</taxon>
        <taxon>Culicoidibacterales</taxon>
        <taxon>Culicoidibacteraceae</taxon>
        <taxon>Culicoidibacter</taxon>
    </lineage>
</organism>
<dbReference type="EMBL" id="VBWP01000001">
    <property type="protein sequence ID" value="TLG77216.1"/>
    <property type="molecule type" value="Genomic_DNA"/>
</dbReference>
<feature type="transmembrane region" description="Helical" evidence="1">
    <location>
        <begin position="100"/>
        <end position="120"/>
    </location>
</feature>
<name>A0A5R8QHK7_9FIRM</name>
<feature type="transmembrane region" description="Helical" evidence="1">
    <location>
        <begin position="37"/>
        <end position="57"/>
    </location>
</feature>
<protein>
    <submittedName>
        <fullName evidence="2">DUF3021 domain-containing protein</fullName>
    </submittedName>
</protein>
<dbReference type="AlphaFoldDB" id="A0A5R8QHK7"/>
<sequence length="140" mass="15898">MNNILKMIVRNMLAIFSGSILAMSMFFIVFSQAFVPVYIILILAGLSLFLAASQVLLLSINDNYSRLEILIRSAIFLLVVVISVGGLALLFNWLHNVFEFLILTAIIVVTYVVIWIGMYLRDVHELSAINKKLEEYNRDI</sequence>
<reference evidence="2 3" key="1">
    <citation type="submission" date="2019-05" db="EMBL/GenBank/DDBJ databases">
        <title>Culicoidintestinum kansasii gen. nov., sp. nov. from the gastrointestinal tract of the biting midge, Culicoides sonorensis.</title>
        <authorList>
            <person name="Neupane S."/>
            <person name="Ghosh A."/>
            <person name="Gunther S."/>
            <person name="Martin K."/>
            <person name="Zurek L."/>
        </authorList>
    </citation>
    <scope>NUCLEOTIDE SEQUENCE [LARGE SCALE GENOMIC DNA]</scope>
    <source>
        <strain evidence="2 3">CS-1</strain>
    </source>
</reference>
<keyword evidence="1" id="KW-1133">Transmembrane helix</keyword>
<dbReference type="Proteomes" id="UP000306912">
    <property type="component" value="Unassembled WGS sequence"/>
</dbReference>
<dbReference type="InParanoid" id="A0A5R8QHK7"/>
<proteinExistence type="predicted"/>
<evidence type="ECO:0000313" key="3">
    <source>
        <dbReference type="Proteomes" id="UP000306912"/>
    </source>
</evidence>